<feature type="signal peptide" evidence="1">
    <location>
        <begin position="1"/>
        <end position="22"/>
    </location>
</feature>
<keyword evidence="1" id="KW-0732">Signal</keyword>
<dbReference type="RefSeq" id="WP_121377190.1">
    <property type="nucleotide sequence ID" value="NZ_RBLC01000004.1"/>
</dbReference>
<comment type="caution">
    <text evidence="2">The sequence shown here is derived from an EMBL/GenBank/DDBJ whole genome shotgun (WGS) entry which is preliminary data.</text>
</comment>
<proteinExistence type="predicted"/>
<dbReference type="Proteomes" id="UP000277579">
    <property type="component" value="Unassembled WGS sequence"/>
</dbReference>
<keyword evidence="3" id="KW-1185">Reference proteome</keyword>
<dbReference type="EMBL" id="RBLC01000004">
    <property type="protein sequence ID" value="RKS20534.1"/>
    <property type="molecule type" value="Genomic_DNA"/>
</dbReference>
<evidence type="ECO:0008006" key="4">
    <source>
        <dbReference type="Google" id="ProtNLM"/>
    </source>
</evidence>
<name>A0A495M3F6_9FLAO</name>
<organism evidence="2 3">
    <name type="scientific">Flavobacterium endophyticum</name>
    <dbReference type="NCBI Taxonomy" id="1540163"/>
    <lineage>
        <taxon>Bacteria</taxon>
        <taxon>Pseudomonadati</taxon>
        <taxon>Bacteroidota</taxon>
        <taxon>Flavobacteriia</taxon>
        <taxon>Flavobacteriales</taxon>
        <taxon>Flavobacteriaceae</taxon>
        <taxon>Flavobacterium</taxon>
    </lineage>
</organism>
<feature type="chain" id="PRO_5019841478" description="Intein" evidence="1">
    <location>
        <begin position="23"/>
        <end position="173"/>
    </location>
</feature>
<dbReference type="AlphaFoldDB" id="A0A495M3F6"/>
<reference evidence="2 3" key="1">
    <citation type="submission" date="2018-10" db="EMBL/GenBank/DDBJ databases">
        <title>Genomic Encyclopedia of Archaeal and Bacterial Type Strains, Phase II (KMG-II): from individual species to whole genera.</title>
        <authorList>
            <person name="Goeker M."/>
        </authorList>
    </citation>
    <scope>NUCLEOTIDE SEQUENCE [LARGE SCALE GENOMIC DNA]</scope>
    <source>
        <strain evidence="2 3">DSM 29537</strain>
    </source>
</reference>
<dbReference type="OrthoDB" id="760934at2"/>
<evidence type="ECO:0000313" key="2">
    <source>
        <dbReference type="EMBL" id="RKS20534.1"/>
    </source>
</evidence>
<gene>
    <name evidence="2" type="ORF">CLV94_2913</name>
</gene>
<protein>
    <recommendedName>
        <fullName evidence="4">Intein</fullName>
    </recommendedName>
</protein>
<sequence>MKIQSKLFLAISFLLITTFSFSQEKFENEKLALVNDIFHNTTRENIVSYMENKHFDTDKVEKTEYLKSGVEIEEELVFSFYLENEGELEKIEILYGKNKKIVEVTYDFYGAANTSLIEKELKDKKYKSKIDNFEILGSTVTHYIWRKSRNKNSFRTYFSNSNNTGELTYGIIE</sequence>
<evidence type="ECO:0000313" key="3">
    <source>
        <dbReference type="Proteomes" id="UP000277579"/>
    </source>
</evidence>
<evidence type="ECO:0000256" key="1">
    <source>
        <dbReference type="SAM" id="SignalP"/>
    </source>
</evidence>
<accession>A0A495M3F6</accession>